<dbReference type="KEGG" id="plig:NAG76_14720"/>
<dbReference type="EMBL" id="CP097899">
    <property type="protein sequence ID" value="URN93089.1"/>
    <property type="molecule type" value="Genomic_DNA"/>
</dbReference>
<accession>A0A9J6ZB69</accession>
<reference evidence="2" key="1">
    <citation type="submission" date="2022-05" db="EMBL/GenBank/DDBJ databases">
        <title>Novel bacterial taxa in a minimal lignocellulolytic consortium and its capacity to transform plastics disclosed by genome-resolved metagenomics.</title>
        <authorList>
            <person name="Rodriguez C.A.D."/>
            <person name="Diaz-Garcia L."/>
            <person name="Herrera K."/>
            <person name="Tarazona N.A."/>
            <person name="Sproer C."/>
            <person name="Overmann J."/>
            <person name="Jimenez D.J."/>
        </authorList>
    </citation>
    <scope>NUCLEOTIDE SEQUENCE</scope>
    <source>
        <strain evidence="2">MAG5</strain>
    </source>
</reference>
<organism evidence="2 3">
    <name type="scientific">Candidatus Pristimantibacillus lignocellulolyticus</name>
    <dbReference type="NCBI Taxonomy" id="2994561"/>
    <lineage>
        <taxon>Bacteria</taxon>
        <taxon>Bacillati</taxon>
        <taxon>Bacillota</taxon>
        <taxon>Bacilli</taxon>
        <taxon>Bacillales</taxon>
        <taxon>Paenibacillaceae</taxon>
        <taxon>Candidatus Pristimantibacillus</taxon>
    </lineage>
</organism>
<evidence type="ECO:0000313" key="3">
    <source>
        <dbReference type="Proteomes" id="UP001056756"/>
    </source>
</evidence>
<keyword evidence="1" id="KW-0175">Coiled coil</keyword>
<dbReference type="Proteomes" id="UP001056756">
    <property type="component" value="Chromosome"/>
</dbReference>
<evidence type="ECO:0000256" key="1">
    <source>
        <dbReference type="SAM" id="Coils"/>
    </source>
</evidence>
<gene>
    <name evidence="2" type="ORF">NAG76_14720</name>
</gene>
<sequence>MSTIGTIATIETRIREAISQYKHKKTVNRIENIDVEIKLNRLKEKNEYLEEKLDEYITKHASSFKNVNLNQVFSADEKEKYVRSFFEKNNDLIIYQGTISDILYDYINQIEKNLSELLTEGEKLIVKKVNQLSEQVRNVDLGISNYTQFVESVNNNIESIKEEMFNSNVFKAPKYSESIIGLLNMIFVRIEQNTGEKLLKKNLQANALQAETLADVVFKIQKALSSIDKDEIENITKQKFDNGLQALHFYIQYIATDFANKLNSLFSERIQLIIDCIYCYEDKDPQYYLALGAMGLRNNHTDENIYSYMMSNLMDYLSQLFMLLKHMWKNRDYKVLEDVAVEEMQKRLWYQIQSSITESNREWIIEIVNNDNITDVELAKMFNVSVKDLRKELYSATKTFLYHKYVDDYTTSLIIYDDYKKVISNKLGIGV</sequence>
<evidence type="ECO:0000313" key="2">
    <source>
        <dbReference type="EMBL" id="URN93089.1"/>
    </source>
</evidence>
<protein>
    <submittedName>
        <fullName evidence="2">Uncharacterized protein</fullName>
    </submittedName>
</protein>
<feature type="coiled-coil region" evidence="1">
    <location>
        <begin position="32"/>
        <end position="59"/>
    </location>
</feature>
<dbReference type="AlphaFoldDB" id="A0A9J6ZB69"/>
<name>A0A9J6ZB69_9BACL</name>
<proteinExistence type="predicted"/>